<dbReference type="EMBL" id="SDHX01000001">
    <property type="protein sequence ID" value="RXK54764.1"/>
    <property type="molecule type" value="Genomic_DNA"/>
</dbReference>
<dbReference type="CDD" id="cd03454">
    <property type="entry name" value="YdeM"/>
    <property type="match status" value="1"/>
</dbReference>
<feature type="domain" description="MaoC-like" evidence="1">
    <location>
        <begin position="9"/>
        <end position="107"/>
    </location>
</feature>
<comment type="caution">
    <text evidence="2">The sequence shown here is derived from an EMBL/GenBank/DDBJ whole genome shotgun (WGS) entry which is preliminary data.</text>
</comment>
<keyword evidence="3" id="KW-1185">Reference proteome</keyword>
<dbReference type="AlphaFoldDB" id="A0A4Q1C789"/>
<dbReference type="PANTHER" id="PTHR43664:SF1">
    <property type="entry name" value="BETA-METHYLMALYL-COA DEHYDRATASE"/>
    <property type="match status" value="1"/>
</dbReference>
<dbReference type="SUPFAM" id="SSF54637">
    <property type="entry name" value="Thioesterase/thiol ester dehydrase-isomerase"/>
    <property type="match status" value="1"/>
</dbReference>
<dbReference type="InterPro" id="IPR052342">
    <property type="entry name" value="MCH/BMMD"/>
</dbReference>
<organism evidence="2 3">
    <name type="scientific">Oleiharenicola lentus</name>
    <dbReference type="NCBI Taxonomy" id="2508720"/>
    <lineage>
        <taxon>Bacteria</taxon>
        <taxon>Pseudomonadati</taxon>
        <taxon>Verrucomicrobiota</taxon>
        <taxon>Opitutia</taxon>
        <taxon>Opitutales</taxon>
        <taxon>Opitutaceae</taxon>
        <taxon>Oleiharenicola</taxon>
    </lineage>
</organism>
<dbReference type="Proteomes" id="UP000290218">
    <property type="component" value="Unassembled WGS sequence"/>
</dbReference>
<name>A0A4Q1C789_9BACT</name>
<proteinExistence type="predicted"/>
<dbReference type="OrthoDB" id="9801625at2"/>
<dbReference type="Pfam" id="PF01575">
    <property type="entry name" value="MaoC_dehydratas"/>
    <property type="match status" value="1"/>
</dbReference>
<evidence type="ECO:0000259" key="1">
    <source>
        <dbReference type="Pfam" id="PF01575"/>
    </source>
</evidence>
<dbReference type="PANTHER" id="PTHR43664">
    <property type="entry name" value="MONOAMINE OXIDASE-RELATED"/>
    <property type="match status" value="1"/>
</dbReference>
<accession>A0A4Q1C789</accession>
<dbReference type="InterPro" id="IPR029069">
    <property type="entry name" value="HotDog_dom_sf"/>
</dbReference>
<dbReference type="InterPro" id="IPR002539">
    <property type="entry name" value="MaoC-like_dom"/>
</dbReference>
<protein>
    <submittedName>
        <fullName evidence="2">MaoC family dehydratase</fullName>
    </submittedName>
</protein>
<evidence type="ECO:0000313" key="2">
    <source>
        <dbReference type="EMBL" id="RXK54764.1"/>
    </source>
</evidence>
<gene>
    <name evidence="2" type="ORF">ESB00_02380</name>
</gene>
<sequence length="148" mass="16583">MLYFEDLKPGDRFNTPEHTVTEEEIVEFARRHDPQPFHTDAEAAKGTFFRGLVASGWHTAAVSMGLMVRGEMPLRDGVIGQGVDNLRWPRPVRPGDRLRVVMEVAGLEPHPVRLGFGNLLLRCRTLNQDGKAVQEMTANLLIARRPSA</sequence>
<dbReference type="Gene3D" id="3.10.129.10">
    <property type="entry name" value="Hotdog Thioesterase"/>
    <property type="match status" value="1"/>
</dbReference>
<evidence type="ECO:0000313" key="3">
    <source>
        <dbReference type="Proteomes" id="UP000290218"/>
    </source>
</evidence>
<reference evidence="2 3" key="1">
    <citation type="submission" date="2019-01" db="EMBL/GenBank/DDBJ databases">
        <title>Lacunisphaera sp. strain TWA-58.</title>
        <authorList>
            <person name="Chen W.-M."/>
        </authorList>
    </citation>
    <scope>NUCLEOTIDE SEQUENCE [LARGE SCALE GENOMIC DNA]</scope>
    <source>
        <strain evidence="2 3">TWA-58</strain>
    </source>
</reference>